<sequence>MNIKIVFSALLCAAAGAFASCSTETDTNTQDATNPDVTAKRTLSVDIPSTRSTVSLMDGNKWEDGDKFIAYNLTTPQGYDYITAETKANQQKLEGNVGCKQGDNIAVFYPLRYNYAGRNPETVELSMDYNELSKNGNTVKAHQDGTFATLSNFDYSWGTIENVKILNSKATGNVQMKKLYAVLHLDFKNGDTPITNIKSLTIDGITRTATFNLKTGSISERDNSGFTITPKTARNEFDVAVLADNNFSPIFTIVTTDNNTYTYIVSKPLKIEAAGYYPFTVNVTKPYIEINNVKWGKYNLQYTPGATSAGWKDGYHLAKTPWTYFYMQPSSYPLSEVVLVGEKLPNNTNDVKFDHYRWGDIAHAHDYNSALSDKYWTAMGNQKGKMSADKQFGDLAAYASDGKWAMPSMDDFNKLTTATAQFIAYYIDDSGNVIYGSFFDPTVSADKKGWILDASGAKKRKINQSAAPMNMNGLLRKLTKADFEKGIFFPMAGMCQNAMHLDKPGSWGAYWLSDASTSNQNQAAAFTFQVTTINEVMPGYTKSTINAKRAMYSIRPVYVGN</sequence>
<dbReference type="Proteomes" id="UP000254235">
    <property type="component" value="Unassembled WGS sequence"/>
</dbReference>
<dbReference type="RefSeq" id="WP_115084121.1">
    <property type="nucleotide sequence ID" value="NZ_UGTP01000003.1"/>
</dbReference>
<evidence type="ECO:0000313" key="2">
    <source>
        <dbReference type="EMBL" id="SUC37737.1"/>
    </source>
</evidence>
<protein>
    <submittedName>
        <fullName evidence="2">Uncharacterized protein</fullName>
    </submittedName>
</protein>
<dbReference type="GeneID" id="78571853"/>
<name>A0A379G9T6_9BACT</name>
<dbReference type="OrthoDB" id="1080889at2"/>
<feature type="signal peptide" evidence="1">
    <location>
        <begin position="1"/>
        <end position="19"/>
    </location>
</feature>
<reference evidence="2 3" key="1">
    <citation type="submission" date="2018-06" db="EMBL/GenBank/DDBJ databases">
        <authorList>
            <consortium name="Pathogen Informatics"/>
            <person name="Doyle S."/>
        </authorList>
    </citation>
    <scope>NUCLEOTIDE SEQUENCE [LARGE SCALE GENOMIC DNA]</scope>
    <source>
        <strain evidence="2 3">NCTC13043</strain>
    </source>
</reference>
<dbReference type="AlphaFoldDB" id="A0A379G9T6"/>
<dbReference type="InterPro" id="IPR025049">
    <property type="entry name" value="Mfa-like_1"/>
</dbReference>
<keyword evidence="1" id="KW-0732">Signal</keyword>
<evidence type="ECO:0000256" key="1">
    <source>
        <dbReference type="SAM" id="SignalP"/>
    </source>
</evidence>
<gene>
    <name evidence="2" type="ORF">NCTC13043_02233</name>
</gene>
<accession>A0A379G9T6</accession>
<evidence type="ECO:0000313" key="3">
    <source>
        <dbReference type="Proteomes" id="UP000254235"/>
    </source>
</evidence>
<feature type="chain" id="PRO_5016921608" evidence="1">
    <location>
        <begin position="20"/>
        <end position="561"/>
    </location>
</feature>
<dbReference type="CDD" id="cd13121">
    <property type="entry name" value="BF2867_like_C"/>
    <property type="match status" value="1"/>
</dbReference>
<dbReference type="Pfam" id="PF13149">
    <property type="entry name" value="Mfa_like_1"/>
    <property type="match status" value="1"/>
</dbReference>
<dbReference type="EMBL" id="UGTP01000003">
    <property type="protein sequence ID" value="SUC37737.1"/>
    <property type="molecule type" value="Genomic_DNA"/>
</dbReference>
<organism evidence="2 3">
    <name type="scientific">Prevotella pallens</name>
    <dbReference type="NCBI Taxonomy" id="60133"/>
    <lineage>
        <taxon>Bacteria</taxon>
        <taxon>Pseudomonadati</taxon>
        <taxon>Bacteroidota</taxon>
        <taxon>Bacteroidia</taxon>
        <taxon>Bacteroidales</taxon>
        <taxon>Prevotellaceae</taxon>
        <taxon>Prevotella</taxon>
    </lineage>
</organism>
<dbReference type="PROSITE" id="PS51257">
    <property type="entry name" value="PROKAR_LIPOPROTEIN"/>
    <property type="match status" value="1"/>
</dbReference>
<dbReference type="Gene3D" id="2.60.40.2630">
    <property type="match status" value="1"/>
</dbReference>
<proteinExistence type="predicted"/>